<organism evidence="1 2">
    <name type="scientific">Effrenium voratum</name>
    <dbReference type="NCBI Taxonomy" id="2562239"/>
    <lineage>
        <taxon>Eukaryota</taxon>
        <taxon>Sar</taxon>
        <taxon>Alveolata</taxon>
        <taxon>Dinophyceae</taxon>
        <taxon>Suessiales</taxon>
        <taxon>Symbiodiniaceae</taxon>
        <taxon>Effrenium</taxon>
    </lineage>
</organism>
<accession>A0AA36MQH3</accession>
<protein>
    <submittedName>
        <fullName evidence="1">Uncharacterized protein</fullName>
    </submittedName>
</protein>
<comment type="caution">
    <text evidence="1">The sequence shown here is derived from an EMBL/GenBank/DDBJ whole genome shotgun (WGS) entry which is preliminary data.</text>
</comment>
<dbReference type="AlphaFoldDB" id="A0AA36MQH3"/>
<sequence>MVTPCECLRHVCVVEFLQPKDSSSNALPSSQVISEWSKSVMAKLSTDKHHHHHHHHHKDPTRVFYESLLEEKPDSPIAIRYCVEHGTLSAELHGEMLKKYFQLRKGAILPSKRQA</sequence>
<gene>
    <name evidence="1" type="ORF">EVOR1521_LOCUS4815</name>
</gene>
<dbReference type="EMBL" id="CAUJNA010000329">
    <property type="protein sequence ID" value="CAJ1375557.1"/>
    <property type="molecule type" value="Genomic_DNA"/>
</dbReference>
<name>A0AA36MQH3_9DINO</name>
<proteinExistence type="predicted"/>
<dbReference type="Proteomes" id="UP001178507">
    <property type="component" value="Unassembled WGS sequence"/>
</dbReference>
<reference evidence="1" key="1">
    <citation type="submission" date="2023-08" db="EMBL/GenBank/DDBJ databases">
        <authorList>
            <person name="Chen Y."/>
            <person name="Shah S."/>
            <person name="Dougan E. K."/>
            <person name="Thang M."/>
            <person name="Chan C."/>
        </authorList>
    </citation>
    <scope>NUCLEOTIDE SEQUENCE</scope>
</reference>
<evidence type="ECO:0000313" key="2">
    <source>
        <dbReference type="Proteomes" id="UP001178507"/>
    </source>
</evidence>
<evidence type="ECO:0000313" key="1">
    <source>
        <dbReference type="EMBL" id="CAJ1375557.1"/>
    </source>
</evidence>
<keyword evidence="2" id="KW-1185">Reference proteome</keyword>